<organism evidence="3 4">
    <name type="scientific">Flavobacterium sedimenticola</name>
    <dbReference type="NCBI Taxonomy" id="3043286"/>
    <lineage>
        <taxon>Bacteria</taxon>
        <taxon>Pseudomonadati</taxon>
        <taxon>Bacteroidota</taxon>
        <taxon>Flavobacteriia</taxon>
        <taxon>Flavobacteriales</taxon>
        <taxon>Flavobacteriaceae</taxon>
        <taxon>Flavobacterium</taxon>
    </lineage>
</organism>
<dbReference type="Pfam" id="PF13229">
    <property type="entry name" value="Beta_helix"/>
    <property type="match status" value="1"/>
</dbReference>
<feature type="non-terminal residue" evidence="3">
    <location>
        <position position="724"/>
    </location>
</feature>
<reference evidence="3 4" key="1">
    <citation type="submission" date="2023-05" db="EMBL/GenBank/DDBJ databases">
        <title>Flavobacterium sedimenti sp. nov., isolated from the sediment.</title>
        <authorList>
            <person name="Wu N."/>
        </authorList>
    </citation>
    <scope>NUCLEOTIDE SEQUENCE [LARGE SCALE GENOMIC DNA]</scope>
    <source>
        <strain evidence="3 4">YZ-48</strain>
    </source>
</reference>
<comment type="caution">
    <text evidence="3">The sequence shown here is derived from an EMBL/GenBank/DDBJ whole genome shotgun (WGS) entry which is preliminary data.</text>
</comment>
<dbReference type="InterPro" id="IPR039448">
    <property type="entry name" value="Beta_helix"/>
</dbReference>
<evidence type="ECO:0000313" key="3">
    <source>
        <dbReference type="EMBL" id="MDI9257876.1"/>
    </source>
</evidence>
<protein>
    <submittedName>
        <fullName evidence="3">Choice-of-anchor Q domain-containing protein</fullName>
    </submittedName>
</protein>
<keyword evidence="4" id="KW-1185">Reference proteome</keyword>
<dbReference type="InterPro" id="IPR014755">
    <property type="entry name" value="Cu-Rt/internalin_Ig-like"/>
</dbReference>
<accession>A0ABT6XS06</accession>
<evidence type="ECO:0000256" key="1">
    <source>
        <dbReference type="ARBA" id="ARBA00022729"/>
    </source>
</evidence>
<gene>
    <name evidence="3" type="ORF">QHT84_10675</name>
</gene>
<dbReference type="SMART" id="SM00710">
    <property type="entry name" value="PbH1"/>
    <property type="match status" value="6"/>
</dbReference>
<evidence type="ECO:0000259" key="2">
    <source>
        <dbReference type="Pfam" id="PF13229"/>
    </source>
</evidence>
<sequence>MKINYSHTYLIIFLLLLTEMTVAQTTYFVDASKPDNSGSGTSWNTAKRDLQAAINTAVSGDQIWIKAGSYLPTQDPFGNSAPGNNRDKTFLLKNGVKLYGGFAGNETLLSQRNWNTNVTILSGDLGTPNVLTDNAYHVVLSVNLNNNTLVDGVTITKGYATAPGNSTITVGTRVIERYHGGGVYNTNSGTIFNNCIISFNSADCTDTNNDAVGAGVNNFSCTSTFTNCTVDSNSFLIGGASFSTFGAGMAIIGGNCTITKCVFSNNSASSGFPNGSQGGALYLTSTSIIENSVFYNNSSDNGAAFFFGGGSNNLTTITNCTITNNTSSYAGTSYQGFSKATFRNSIFWNNPPTSSNIPGRNEIYSQETNTSNQPTFANCIIRDALGSPLAITNTSVTNCITSNPLFNNSSDGNGSDNLWGTVDDGLMLQSTSPARNYGIFGSGIPTTDITGNTRDSQPDLGAYEFQNPCALPTVYNVSGGGAYCTGGSGAPIILSNSEIGVTYQLKNNSNNVGTPVPGTGSTLNFGNQTLVGNYSVVATRTSGGCSSTMNGTATITVNPNVTPTFTAVNPICAGATLNALPTTSNNGITGTWAPTLNNTDTTTYTFTPNAGQCATTTTLTITVNPNVTPTFTAVNPICAGATLNALPTTSNNGVTGTWTPAINNTDTTTYTFTPTAGQCAATTTLTITVNPNVTPTFTAVNPICAGATLNALPTTSNNGVTGTW</sequence>
<proteinExistence type="predicted"/>
<dbReference type="RefSeq" id="WP_283239553.1">
    <property type="nucleotide sequence ID" value="NZ_JASGBP010000007.1"/>
</dbReference>
<dbReference type="NCBIfam" id="NF041518">
    <property type="entry name" value="choice_anch_Q"/>
    <property type="match status" value="1"/>
</dbReference>
<keyword evidence="1" id="KW-0732">Signal</keyword>
<dbReference type="InterPro" id="IPR006626">
    <property type="entry name" value="PbH1"/>
</dbReference>
<name>A0ABT6XS06_9FLAO</name>
<dbReference type="InterPro" id="IPR059226">
    <property type="entry name" value="Choice_anch_Q_dom"/>
</dbReference>
<dbReference type="Proteomes" id="UP001230035">
    <property type="component" value="Unassembled WGS sequence"/>
</dbReference>
<dbReference type="SUPFAM" id="SSF51126">
    <property type="entry name" value="Pectin lyase-like"/>
    <property type="match status" value="1"/>
</dbReference>
<feature type="domain" description="Right handed beta helix" evidence="2">
    <location>
        <begin position="254"/>
        <end position="413"/>
    </location>
</feature>
<dbReference type="EMBL" id="JASGBP010000007">
    <property type="protein sequence ID" value="MDI9257876.1"/>
    <property type="molecule type" value="Genomic_DNA"/>
</dbReference>
<dbReference type="Gene3D" id="2.60.40.1220">
    <property type="match status" value="2"/>
</dbReference>
<dbReference type="InterPro" id="IPR011050">
    <property type="entry name" value="Pectin_lyase_fold/virulence"/>
</dbReference>
<evidence type="ECO:0000313" key="4">
    <source>
        <dbReference type="Proteomes" id="UP001230035"/>
    </source>
</evidence>
<dbReference type="Gene3D" id="2.160.20.10">
    <property type="entry name" value="Single-stranded right-handed beta-helix, Pectin lyase-like"/>
    <property type="match status" value="1"/>
</dbReference>
<dbReference type="InterPro" id="IPR012334">
    <property type="entry name" value="Pectin_lyas_fold"/>
</dbReference>